<dbReference type="STRING" id="551996.SAMN05192573_102121"/>
<dbReference type="InterPro" id="IPR002347">
    <property type="entry name" value="SDR_fam"/>
</dbReference>
<evidence type="ECO:0000313" key="6">
    <source>
        <dbReference type="Proteomes" id="UP000199705"/>
    </source>
</evidence>
<evidence type="ECO:0000313" key="5">
    <source>
        <dbReference type="EMBL" id="SDG05546.1"/>
    </source>
</evidence>
<dbReference type="AlphaFoldDB" id="A0A1G7R446"/>
<keyword evidence="6" id="KW-1185">Reference proteome</keyword>
<keyword evidence="3" id="KW-0560">Oxidoreductase</keyword>
<accession>A0A1G7R446</accession>
<comment type="similarity">
    <text evidence="1 4">Belongs to the short-chain dehydrogenases/reductases (SDR) family.</text>
</comment>
<dbReference type="PRINTS" id="PR00081">
    <property type="entry name" value="GDHRDH"/>
</dbReference>
<dbReference type="PANTHER" id="PTHR43490">
    <property type="entry name" value="(+)-NEOMENTHOL DEHYDROGENASE"/>
    <property type="match status" value="1"/>
</dbReference>
<dbReference type="EMBL" id="FNCG01000002">
    <property type="protein sequence ID" value="SDG05546.1"/>
    <property type="molecule type" value="Genomic_DNA"/>
</dbReference>
<reference evidence="6" key="1">
    <citation type="submission" date="2016-10" db="EMBL/GenBank/DDBJ databases">
        <authorList>
            <person name="Varghese N."/>
            <person name="Submissions S."/>
        </authorList>
    </citation>
    <scope>NUCLEOTIDE SEQUENCE [LARGE SCALE GENOMIC DNA]</scope>
    <source>
        <strain evidence="6">Gh-67</strain>
    </source>
</reference>
<evidence type="ECO:0000256" key="2">
    <source>
        <dbReference type="ARBA" id="ARBA00022857"/>
    </source>
</evidence>
<evidence type="ECO:0000256" key="1">
    <source>
        <dbReference type="ARBA" id="ARBA00006484"/>
    </source>
</evidence>
<evidence type="ECO:0000256" key="4">
    <source>
        <dbReference type="RuleBase" id="RU000363"/>
    </source>
</evidence>
<proteinExistence type="inferred from homology"/>
<dbReference type="Gene3D" id="3.40.50.720">
    <property type="entry name" value="NAD(P)-binding Rossmann-like Domain"/>
    <property type="match status" value="1"/>
</dbReference>
<gene>
    <name evidence="5" type="ORF">SAMN05192573_102121</name>
</gene>
<dbReference type="SUPFAM" id="SSF51735">
    <property type="entry name" value="NAD(P)-binding Rossmann-fold domains"/>
    <property type="match status" value="1"/>
</dbReference>
<dbReference type="CDD" id="cd05324">
    <property type="entry name" value="carb_red_PTCR-like_SDR_c"/>
    <property type="match status" value="1"/>
</dbReference>
<dbReference type="PANTHER" id="PTHR43490:SF99">
    <property type="entry name" value="SHORT-CHAIN DEHYDROGENASE_REDUCTASE"/>
    <property type="match status" value="1"/>
</dbReference>
<dbReference type="GO" id="GO:0016616">
    <property type="term" value="F:oxidoreductase activity, acting on the CH-OH group of donors, NAD or NADP as acceptor"/>
    <property type="evidence" value="ECO:0007669"/>
    <property type="project" value="InterPro"/>
</dbReference>
<evidence type="ECO:0000256" key="3">
    <source>
        <dbReference type="ARBA" id="ARBA00023002"/>
    </source>
</evidence>
<dbReference type="PRINTS" id="PR00080">
    <property type="entry name" value="SDRFAMILY"/>
</dbReference>
<sequence length="241" mass="26028">MEKQTVLITGANKGIGLETARQLATAGYYIYLGSRDQERGEKAVGQLKAEGLNDVELLLIDVTSQASVQAAHDEVAAKIDHLDVLINNAGIPGPFPQPAPNLSDDAVKEVFEVNFFGVVRTTRTFLDLVKKSPNPRIVNVTSDLGSLTYHNDPNWEHYQVKTGAYGPSKSALNAYTVALAYDLKDQVKVNMVNPGYTNTEFNGNRGPKPVEDGAAPIVAYAMIGADGPTGKYVSDYGETPW</sequence>
<organism evidence="5 6">
    <name type="scientific">Mucilaginibacter gossypii</name>
    <dbReference type="NCBI Taxonomy" id="551996"/>
    <lineage>
        <taxon>Bacteria</taxon>
        <taxon>Pseudomonadati</taxon>
        <taxon>Bacteroidota</taxon>
        <taxon>Sphingobacteriia</taxon>
        <taxon>Sphingobacteriales</taxon>
        <taxon>Sphingobacteriaceae</taxon>
        <taxon>Mucilaginibacter</taxon>
    </lineage>
</organism>
<protein>
    <submittedName>
        <fullName evidence="5">NAD(P)-dependent dehydrogenase, short-chain alcohol dehydrogenase family</fullName>
    </submittedName>
</protein>
<dbReference type="Proteomes" id="UP000199705">
    <property type="component" value="Unassembled WGS sequence"/>
</dbReference>
<name>A0A1G7R446_9SPHI</name>
<dbReference type="RefSeq" id="WP_091163045.1">
    <property type="nucleotide sequence ID" value="NZ_FNCG01000002.1"/>
</dbReference>
<dbReference type="InterPro" id="IPR036291">
    <property type="entry name" value="NAD(P)-bd_dom_sf"/>
</dbReference>
<dbReference type="Pfam" id="PF00106">
    <property type="entry name" value="adh_short"/>
    <property type="match status" value="1"/>
</dbReference>
<dbReference type="InterPro" id="IPR045313">
    <property type="entry name" value="CBR1-like"/>
</dbReference>
<keyword evidence="2" id="KW-0521">NADP</keyword>